<dbReference type="AlphaFoldDB" id="A0A843VT07"/>
<keyword evidence="3" id="KW-1185">Reference proteome</keyword>
<protein>
    <submittedName>
        <fullName evidence="2">Uncharacterized protein</fullName>
    </submittedName>
</protein>
<comment type="caution">
    <text evidence="2">The sequence shown here is derived from an EMBL/GenBank/DDBJ whole genome shotgun (WGS) entry which is preliminary data.</text>
</comment>
<dbReference type="EMBL" id="NMUH01002148">
    <property type="protein sequence ID" value="MQL98146.1"/>
    <property type="molecule type" value="Genomic_DNA"/>
</dbReference>
<dbReference type="Proteomes" id="UP000652761">
    <property type="component" value="Unassembled WGS sequence"/>
</dbReference>
<feature type="transmembrane region" description="Helical" evidence="1">
    <location>
        <begin position="454"/>
        <end position="472"/>
    </location>
</feature>
<evidence type="ECO:0000313" key="2">
    <source>
        <dbReference type="EMBL" id="MQL98146.1"/>
    </source>
</evidence>
<organism evidence="2 3">
    <name type="scientific">Colocasia esculenta</name>
    <name type="common">Wild taro</name>
    <name type="synonym">Arum esculentum</name>
    <dbReference type="NCBI Taxonomy" id="4460"/>
    <lineage>
        <taxon>Eukaryota</taxon>
        <taxon>Viridiplantae</taxon>
        <taxon>Streptophyta</taxon>
        <taxon>Embryophyta</taxon>
        <taxon>Tracheophyta</taxon>
        <taxon>Spermatophyta</taxon>
        <taxon>Magnoliopsida</taxon>
        <taxon>Liliopsida</taxon>
        <taxon>Araceae</taxon>
        <taxon>Aroideae</taxon>
        <taxon>Colocasieae</taxon>
        <taxon>Colocasia</taxon>
    </lineage>
</organism>
<evidence type="ECO:0000256" key="1">
    <source>
        <dbReference type="SAM" id="Phobius"/>
    </source>
</evidence>
<name>A0A843VT07_COLES</name>
<feature type="transmembrane region" description="Helical" evidence="1">
    <location>
        <begin position="413"/>
        <end position="442"/>
    </location>
</feature>
<proteinExistence type="predicted"/>
<reference evidence="2" key="1">
    <citation type="submission" date="2017-07" db="EMBL/GenBank/DDBJ databases">
        <title>Taro Niue Genome Assembly and Annotation.</title>
        <authorList>
            <person name="Atibalentja N."/>
            <person name="Keating K."/>
            <person name="Fields C.J."/>
        </authorList>
    </citation>
    <scope>NUCLEOTIDE SEQUENCE</scope>
    <source>
        <strain evidence="2">Niue_2</strain>
        <tissue evidence="2">Leaf</tissue>
    </source>
</reference>
<gene>
    <name evidence="2" type="ORF">Taro_030850</name>
</gene>
<keyword evidence="1" id="KW-0472">Membrane</keyword>
<keyword evidence="1" id="KW-0812">Transmembrane</keyword>
<feature type="transmembrane region" description="Helical" evidence="1">
    <location>
        <begin position="238"/>
        <end position="261"/>
    </location>
</feature>
<keyword evidence="1" id="KW-1133">Transmembrane helix</keyword>
<evidence type="ECO:0000313" key="3">
    <source>
        <dbReference type="Proteomes" id="UP000652761"/>
    </source>
</evidence>
<sequence>MQKILSDFEGVAPAFAHLLSLIRKEGRKIQSGPETTVYTPRSKSLLEYIAGDCIRPLPAAFFPSSKCWPAWLRPKQENVRLLSSGRARVGRRRRGGSRDVCYSPFGSPGSVGGDRENRVLGVGRGSGSRVVTGDALARRMAVFVFPASWSFRGVTSQRFGMVFVVLAPSSTRRLALEGLSRLEVVSISWDPHPREPFEGVLQAMGMIESMALLADSGAEGKMRLEAGAKLESIGSGRYVLLLAASGGGLVAIVVMTFPYGVSKCVDSLQGKSGAVLAVVVGMHVRVGVSRRLREPTCGVAFTGAGLLSVEPVEGLVSLLELSICSMCCVASLVERCDTCLWLLSAWCWLVVSSSDVLLEFFSVGSGRRLIYARFYLLMCYLKWRFSQDRVVSLLLAAVFSLKVSGEESFRLAMLFWPLVHLCCTLLSFGACGSTVCSCSSVALSEVDVLSSSSVVVSVPVWLCAFLVVGMLVPALCPVCAWRACCQLFIGSLIVSGVGILEIEEEIARSDSEREE</sequence>
<accession>A0A843VT07</accession>